<dbReference type="CDD" id="cd01992">
    <property type="entry name" value="TilS_N"/>
    <property type="match status" value="1"/>
</dbReference>
<feature type="domain" description="Lysidine-tRNA(Ile) synthetase C-terminal" evidence="9">
    <location>
        <begin position="398"/>
        <end position="470"/>
    </location>
</feature>
<evidence type="ECO:0000259" key="9">
    <source>
        <dbReference type="SMART" id="SM00977"/>
    </source>
</evidence>
<evidence type="ECO:0000313" key="10">
    <source>
        <dbReference type="EMBL" id="HIZ39550.1"/>
    </source>
</evidence>
<dbReference type="EC" id="6.3.4.19" evidence="8"/>
<reference evidence="10" key="1">
    <citation type="journal article" date="2021" name="PeerJ">
        <title>Extensive microbial diversity within the chicken gut microbiome revealed by metagenomics and culture.</title>
        <authorList>
            <person name="Gilroy R."/>
            <person name="Ravi A."/>
            <person name="Getino M."/>
            <person name="Pursley I."/>
            <person name="Horton D.L."/>
            <person name="Alikhan N.F."/>
            <person name="Baker D."/>
            <person name="Gharbi K."/>
            <person name="Hall N."/>
            <person name="Watson M."/>
            <person name="Adriaenssens E.M."/>
            <person name="Foster-Nyarko E."/>
            <person name="Jarju S."/>
            <person name="Secka A."/>
            <person name="Antonio M."/>
            <person name="Oren A."/>
            <person name="Chaudhuri R.R."/>
            <person name="La Ragione R."/>
            <person name="Hildebrand F."/>
            <person name="Pallen M.J."/>
        </authorList>
    </citation>
    <scope>NUCLEOTIDE SEQUENCE</scope>
    <source>
        <strain evidence="10">CHK179-28034</strain>
    </source>
</reference>
<evidence type="ECO:0000256" key="7">
    <source>
        <dbReference type="ARBA" id="ARBA00048539"/>
    </source>
</evidence>
<dbReference type="SUPFAM" id="SSF82829">
    <property type="entry name" value="MesJ substrate recognition domain-like"/>
    <property type="match status" value="1"/>
</dbReference>
<evidence type="ECO:0000313" key="11">
    <source>
        <dbReference type="Proteomes" id="UP000824049"/>
    </source>
</evidence>
<organism evidence="10 11">
    <name type="scientific">Candidatus Anaerobutyricum stercoris</name>
    <dbReference type="NCBI Taxonomy" id="2838457"/>
    <lineage>
        <taxon>Bacteria</taxon>
        <taxon>Bacillati</taxon>
        <taxon>Bacillota</taxon>
        <taxon>Clostridia</taxon>
        <taxon>Lachnospirales</taxon>
        <taxon>Lachnospiraceae</taxon>
        <taxon>Anaerobutyricum</taxon>
    </lineage>
</organism>
<sequence length="483" mass="55052">MWEEVHGFVKENHMLEDGDYVLAGLSGGADSVCLLRYLLWAQKKIHIKIAAVHVNHQLRGSEAERDERFAGRFCEYWQIPFAAVKRDVAEESARRRCSLEEAGRLARYDCFDMFAGKWGCNKIAVAHHKNDLAETVLFRMARGTSLRGLAGIRPVTGNIIRPLLCLTREKICAILNDLGQEYVEDSTNMDDAYSRNFIRHRLLPDMRRVNPAAVEHLAHISRQAAEIMDYLEPAFQKIYEENVLWKEDCCLLPLEAAALMHPAELSETVRRMIAAMAGGQRDISAVHVEQVAGLFGKRPGKYLELPFGLTAERKCEGVALLRREAYLQSRKDARQKAEEEAVRPQRVDMERLEREGSYEIDFPGGGHISFRLEEFHGGDIEKNDCVKYFAYDRIKSTLCLRSRKTGDYFVVDKGGRHKSLRRYFIDEKIPAGERDAKILLTEGSHVLWVLGGRISEAYRVEPDTKTVLVVRAEDKIIKSNSVK</sequence>
<evidence type="ECO:0000256" key="5">
    <source>
        <dbReference type="ARBA" id="ARBA00022741"/>
    </source>
</evidence>
<dbReference type="HAMAP" id="MF_01161">
    <property type="entry name" value="tRNA_Ile_lys_synt"/>
    <property type="match status" value="1"/>
</dbReference>
<dbReference type="Pfam" id="PF11734">
    <property type="entry name" value="TilS_C"/>
    <property type="match status" value="1"/>
</dbReference>
<dbReference type="SUPFAM" id="SSF56037">
    <property type="entry name" value="PheT/TilS domain"/>
    <property type="match status" value="1"/>
</dbReference>
<proteinExistence type="inferred from homology"/>
<dbReference type="GO" id="GO:0005737">
    <property type="term" value="C:cytoplasm"/>
    <property type="evidence" value="ECO:0007669"/>
    <property type="project" value="UniProtKB-SubCell"/>
</dbReference>
<dbReference type="Gene3D" id="3.40.50.620">
    <property type="entry name" value="HUPs"/>
    <property type="match status" value="1"/>
</dbReference>
<comment type="function">
    <text evidence="8">Ligates lysine onto the cytidine present at position 34 of the AUA codon-specific tRNA(Ile) that contains the anticodon CAU, in an ATP-dependent manner. Cytidine is converted to lysidine, thus changing the amino acid specificity of the tRNA from methionine to isoleucine.</text>
</comment>
<dbReference type="GO" id="GO:0006400">
    <property type="term" value="P:tRNA modification"/>
    <property type="evidence" value="ECO:0007669"/>
    <property type="project" value="UniProtKB-UniRule"/>
</dbReference>
<dbReference type="InterPro" id="IPR011063">
    <property type="entry name" value="TilS/TtcA_N"/>
</dbReference>
<comment type="caution">
    <text evidence="10">The sequence shown here is derived from an EMBL/GenBank/DDBJ whole genome shotgun (WGS) entry which is preliminary data.</text>
</comment>
<evidence type="ECO:0000256" key="6">
    <source>
        <dbReference type="ARBA" id="ARBA00022840"/>
    </source>
</evidence>
<dbReference type="NCBIfam" id="TIGR02432">
    <property type="entry name" value="lysidine_TilS_N"/>
    <property type="match status" value="1"/>
</dbReference>
<reference evidence="10" key="2">
    <citation type="submission" date="2021-04" db="EMBL/GenBank/DDBJ databases">
        <authorList>
            <person name="Gilroy R."/>
        </authorList>
    </citation>
    <scope>NUCLEOTIDE SEQUENCE</scope>
    <source>
        <strain evidence="10">CHK179-28034</strain>
    </source>
</reference>
<keyword evidence="6 8" id="KW-0067">ATP-binding</keyword>
<dbReference type="AlphaFoldDB" id="A0A9D2ELF5"/>
<evidence type="ECO:0000256" key="1">
    <source>
        <dbReference type="ARBA" id="ARBA00004496"/>
    </source>
</evidence>
<comment type="similarity">
    <text evidence="8">Belongs to the tRNA(Ile)-lysidine synthase family.</text>
</comment>
<dbReference type="Proteomes" id="UP000824049">
    <property type="component" value="Unassembled WGS sequence"/>
</dbReference>
<evidence type="ECO:0000256" key="4">
    <source>
        <dbReference type="ARBA" id="ARBA00022694"/>
    </source>
</evidence>
<keyword evidence="3 8" id="KW-0436">Ligase</keyword>
<dbReference type="PANTHER" id="PTHR43033:SF1">
    <property type="entry name" value="TRNA(ILE)-LYSIDINE SYNTHASE-RELATED"/>
    <property type="match status" value="1"/>
</dbReference>
<feature type="binding site" evidence="8">
    <location>
        <begin position="26"/>
        <end position="31"/>
    </location>
    <ligand>
        <name>ATP</name>
        <dbReference type="ChEBI" id="CHEBI:30616"/>
    </ligand>
</feature>
<dbReference type="InterPro" id="IPR012796">
    <property type="entry name" value="Lysidine-tRNA-synth_C"/>
</dbReference>
<evidence type="ECO:0000256" key="2">
    <source>
        <dbReference type="ARBA" id="ARBA00022490"/>
    </source>
</evidence>
<dbReference type="SUPFAM" id="SSF52402">
    <property type="entry name" value="Adenine nucleotide alpha hydrolases-like"/>
    <property type="match status" value="1"/>
</dbReference>
<dbReference type="NCBIfam" id="TIGR02433">
    <property type="entry name" value="lysidine_TilS_C"/>
    <property type="match status" value="1"/>
</dbReference>
<dbReference type="Pfam" id="PF01171">
    <property type="entry name" value="ATP_bind_3"/>
    <property type="match status" value="1"/>
</dbReference>
<dbReference type="EMBL" id="DXBR01000056">
    <property type="protein sequence ID" value="HIZ39550.1"/>
    <property type="molecule type" value="Genomic_DNA"/>
</dbReference>
<dbReference type="InterPro" id="IPR012094">
    <property type="entry name" value="tRNA_Ile_lys_synt"/>
</dbReference>
<evidence type="ECO:0000256" key="3">
    <source>
        <dbReference type="ARBA" id="ARBA00022598"/>
    </source>
</evidence>
<dbReference type="PANTHER" id="PTHR43033">
    <property type="entry name" value="TRNA(ILE)-LYSIDINE SYNTHASE-RELATED"/>
    <property type="match status" value="1"/>
</dbReference>
<evidence type="ECO:0000256" key="8">
    <source>
        <dbReference type="HAMAP-Rule" id="MF_01161"/>
    </source>
</evidence>
<name>A0A9D2ELF5_9FIRM</name>
<comment type="subcellular location">
    <subcellularLocation>
        <location evidence="1 8">Cytoplasm</location>
    </subcellularLocation>
</comment>
<keyword evidence="5 8" id="KW-0547">Nucleotide-binding</keyword>
<dbReference type="InterPro" id="IPR012795">
    <property type="entry name" value="tRNA_Ile_lys_synt_N"/>
</dbReference>
<comment type="domain">
    <text evidence="8">The N-terminal region contains the highly conserved SGGXDS motif, predicted to be a P-loop motif involved in ATP binding.</text>
</comment>
<gene>
    <name evidence="8 10" type="primary">tilS</name>
    <name evidence="10" type="ORF">H9968_06445</name>
</gene>
<keyword evidence="4 8" id="KW-0819">tRNA processing</keyword>
<protein>
    <recommendedName>
        <fullName evidence="8">tRNA(Ile)-lysidine synthase</fullName>
        <ecNumber evidence="8">6.3.4.19</ecNumber>
    </recommendedName>
    <alternativeName>
        <fullName evidence="8">tRNA(Ile)-2-lysyl-cytidine synthase</fullName>
    </alternativeName>
    <alternativeName>
        <fullName evidence="8">tRNA(Ile)-lysidine synthetase</fullName>
    </alternativeName>
</protein>
<dbReference type="GO" id="GO:0032267">
    <property type="term" value="F:tRNA(Ile)-lysidine synthase activity"/>
    <property type="evidence" value="ECO:0007669"/>
    <property type="project" value="UniProtKB-EC"/>
</dbReference>
<dbReference type="SMART" id="SM00977">
    <property type="entry name" value="TilS_C"/>
    <property type="match status" value="1"/>
</dbReference>
<dbReference type="GO" id="GO:0005524">
    <property type="term" value="F:ATP binding"/>
    <property type="evidence" value="ECO:0007669"/>
    <property type="project" value="UniProtKB-UniRule"/>
</dbReference>
<accession>A0A9D2ELF5</accession>
<keyword evidence="2 8" id="KW-0963">Cytoplasm</keyword>
<dbReference type="InterPro" id="IPR014729">
    <property type="entry name" value="Rossmann-like_a/b/a_fold"/>
</dbReference>
<comment type="catalytic activity">
    <reaction evidence="7 8">
        <text>cytidine(34) in tRNA(Ile2) + L-lysine + ATP = lysidine(34) in tRNA(Ile2) + AMP + diphosphate + H(+)</text>
        <dbReference type="Rhea" id="RHEA:43744"/>
        <dbReference type="Rhea" id="RHEA-COMP:10625"/>
        <dbReference type="Rhea" id="RHEA-COMP:10670"/>
        <dbReference type="ChEBI" id="CHEBI:15378"/>
        <dbReference type="ChEBI" id="CHEBI:30616"/>
        <dbReference type="ChEBI" id="CHEBI:32551"/>
        <dbReference type="ChEBI" id="CHEBI:33019"/>
        <dbReference type="ChEBI" id="CHEBI:82748"/>
        <dbReference type="ChEBI" id="CHEBI:83665"/>
        <dbReference type="ChEBI" id="CHEBI:456215"/>
        <dbReference type="EC" id="6.3.4.19"/>
    </reaction>
</comment>